<dbReference type="CDD" id="cd03301">
    <property type="entry name" value="ABC_MalK_N"/>
    <property type="match status" value="1"/>
</dbReference>
<dbReference type="InterPro" id="IPR012340">
    <property type="entry name" value="NA-bd_OB-fold"/>
</dbReference>
<keyword evidence="5" id="KW-1278">Translocase</keyword>
<dbReference type="SUPFAM" id="SSF52540">
    <property type="entry name" value="P-loop containing nucleoside triphosphate hydrolases"/>
    <property type="match status" value="1"/>
</dbReference>
<evidence type="ECO:0000256" key="4">
    <source>
        <dbReference type="ARBA" id="ARBA00022840"/>
    </source>
</evidence>
<keyword evidence="4 8" id="KW-0067">ATP-binding</keyword>
<accession>A0A833DT97</accession>
<evidence type="ECO:0000256" key="3">
    <source>
        <dbReference type="ARBA" id="ARBA00022741"/>
    </source>
</evidence>
<dbReference type="Gene3D" id="2.40.50.100">
    <property type="match status" value="1"/>
</dbReference>
<proteinExistence type="predicted"/>
<evidence type="ECO:0000259" key="7">
    <source>
        <dbReference type="PROSITE" id="PS50893"/>
    </source>
</evidence>
<keyword evidence="2" id="KW-1003">Cell membrane</keyword>
<reference evidence="8" key="1">
    <citation type="journal article" date="2020" name="ISME J.">
        <title>Gammaproteobacteria mediating utilization of methyl-, sulfur- and petroleum organic compounds in deep ocean hydrothermal plumes.</title>
        <authorList>
            <person name="Zhou Z."/>
            <person name="Liu Y."/>
            <person name="Pan J."/>
            <person name="Cron B.R."/>
            <person name="Toner B.M."/>
            <person name="Anantharaman K."/>
            <person name="Breier J.A."/>
            <person name="Dick G.J."/>
            <person name="Li M."/>
        </authorList>
    </citation>
    <scope>NUCLEOTIDE SEQUENCE</scope>
    <source>
        <strain evidence="8">SZUA-1435</strain>
    </source>
</reference>
<dbReference type="PANTHER" id="PTHR43875">
    <property type="entry name" value="MALTODEXTRIN IMPORT ATP-BINDING PROTEIN MSMX"/>
    <property type="match status" value="1"/>
</dbReference>
<dbReference type="InterPro" id="IPR017871">
    <property type="entry name" value="ABC_transporter-like_CS"/>
</dbReference>
<dbReference type="Gene3D" id="3.40.50.300">
    <property type="entry name" value="P-loop containing nucleotide triphosphate hydrolases"/>
    <property type="match status" value="1"/>
</dbReference>
<sequence>MVRVKLDHVSKYFGRVRAVEDFNLLIRDGEFVTLLGPSGCGKSTTLLMIAGIYKPTKGRIYFDDQDVTDLPPKDRNVGMVFQSYALYPHMTVYENIAFPLRLKKMPKNEIDRKVREIAKFLKIDHLLDRKPAQLSGGQQQRVALARALVKEPDVLLLDEPLSNLDALLRVYMRAELKRLQKELKVTTVYVTHDQVEALSMSDRIVVMNEGRIQQVGTPDEIYSHPANTFVASFIGTPPMNLIPCTYQETEQGPILKCPGFVYQLPPKAAEVMASRSSDEVYLGIRPEDIEIVEGGARHAEAVVLVVEPLGKDLIVTASLGDDCVIKIATSPTKLLASGQSIGLRFRENRIHVFDKKTGKALI</sequence>
<keyword evidence="1" id="KW-0813">Transport</keyword>
<dbReference type="AlphaFoldDB" id="A0A833DT97"/>
<dbReference type="Proteomes" id="UP000605805">
    <property type="component" value="Unassembled WGS sequence"/>
</dbReference>
<keyword evidence="3" id="KW-0547">Nucleotide-binding</keyword>
<evidence type="ECO:0000256" key="6">
    <source>
        <dbReference type="ARBA" id="ARBA00023136"/>
    </source>
</evidence>
<dbReference type="GO" id="GO:0055052">
    <property type="term" value="C:ATP-binding cassette (ABC) transporter complex, substrate-binding subunit-containing"/>
    <property type="evidence" value="ECO:0007669"/>
    <property type="project" value="TreeGrafter"/>
</dbReference>
<comment type="caution">
    <text evidence="8">The sequence shown here is derived from an EMBL/GenBank/DDBJ whole genome shotgun (WGS) entry which is preliminary data.</text>
</comment>
<feature type="domain" description="ABC transporter" evidence="7">
    <location>
        <begin position="4"/>
        <end position="234"/>
    </location>
</feature>
<evidence type="ECO:0000256" key="5">
    <source>
        <dbReference type="ARBA" id="ARBA00022967"/>
    </source>
</evidence>
<dbReference type="GO" id="GO:0008643">
    <property type="term" value="P:carbohydrate transport"/>
    <property type="evidence" value="ECO:0007669"/>
    <property type="project" value="InterPro"/>
</dbReference>
<dbReference type="FunFam" id="3.40.50.300:FF:000042">
    <property type="entry name" value="Maltose/maltodextrin ABC transporter, ATP-binding protein"/>
    <property type="match status" value="1"/>
</dbReference>
<keyword evidence="6" id="KW-0472">Membrane</keyword>
<dbReference type="EMBL" id="DQTV01000021">
    <property type="protein sequence ID" value="HIP56630.1"/>
    <property type="molecule type" value="Genomic_DNA"/>
</dbReference>
<evidence type="ECO:0000313" key="9">
    <source>
        <dbReference type="Proteomes" id="UP000605805"/>
    </source>
</evidence>
<evidence type="ECO:0000256" key="1">
    <source>
        <dbReference type="ARBA" id="ARBA00022448"/>
    </source>
</evidence>
<dbReference type="InterPro" id="IPR027417">
    <property type="entry name" value="P-loop_NTPase"/>
</dbReference>
<dbReference type="InterPro" id="IPR008995">
    <property type="entry name" value="Mo/tungstate-bd_C_term_dom"/>
</dbReference>
<dbReference type="PROSITE" id="PS50893">
    <property type="entry name" value="ABC_TRANSPORTER_2"/>
    <property type="match status" value="1"/>
</dbReference>
<dbReference type="InterPro" id="IPR003439">
    <property type="entry name" value="ABC_transporter-like_ATP-bd"/>
</dbReference>
<evidence type="ECO:0000256" key="2">
    <source>
        <dbReference type="ARBA" id="ARBA00022475"/>
    </source>
</evidence>
<dbReference type="InterPro" id="IPR015855">
    <property type="entry name" value="ABC_transpr_MalK-like"/>
</dbReference>
<gene>
    <name evidence="8" type="ORF">EYH02_00955</name>
</gene>
<dbReference type="InterPro" id="IPR003593">
    <property type="entry name" value="AAA+_ATPase"/>
</dbReference>
<protein>
    <submittedName>
        <fullName evidence="8">ABC transporter ATP-binding protein</fullName>
    </submittedName>
</protein>
<dbReference type="InterPro" id="IPR047641">
    <property type="entry name" value="ABC_transpr_MalK/UgpC-like"/>
</dbReference>
<name>A0A833DT97_9CREN</name>
<dbReference type="Pfam" id="PF00005">
    <property type="entry name" value="ABC_tran"/>
    <property type="match status" value="1"/>
</dbReference>
<organism evidence="8 9">
    <name type="scientific">Ignisphaera aggregans</name>
    <dbReference type="NCBI Taxonomy" id="334771"/>
    <lineage>
        <taxon>Archaea</taxon>
        <taxon>Thermoproteota</taxon>
        <taxon>Thermoprotei</taxon>
        <taxon>Desulfurococcales</taxon>
        <taxon>Desulfurococcaceae</taxon>
        <taxon>Ignisphaera</taxon>
    </lineage>
</organism>
<dbReference type="GO" id="GO:0140359">
    <property type="term" value="F:ABC-type transporter activity"/>
    <property type="evidence" value="ECO:0007669"/>
    <property type="project" value="InterPro"/>
</dbReference>
<dbReference type="InterPro" id="IPR040582">
    <property type="entry name" value="OB_MalK-like"/>
</dbReference>
<evidence type="ECO:0000313" key="8">
    <source>
        <dbReference type="EMBL" id="HIP56630.1"/>
    </source>
</evidence>
<dbReference type="PROSITE" id="PS00211">
    <property type="entry name" value="ABC_TRANSPORTER_1"/>
    <property type="match status" value="1"/>
</dbReference>
<dbReference type="SMART" id="SM00382">
    <property type="entry name" value="AAA"/>
    <property type="match status" value="1"/>
</dbReference>
<dbReference type="GO" id="GO:0016887">
    <property type="term" value="F:ATP hydrolysis activity"/>
    <property type="evidence" value="ECO:0007669"/>
    <property type="project" value="InterPro"/>
</dbReference>
<dbReference type="Pfam" id="PF17912">
    <property type="entry name" value="OB_MalK"/>
    <property type="match status" value="1"/>
</dbReference>
<dbReference type="SUPFAM" id="SSF50331">
    <property type="entry name" value="MOP-like"/>
    <property type="match status" value="1"/>
</dbReference>
<dbReference type="Gene3D" id="2.40.50.140">
    <property type="entry name" value="Nucleic acid-binding proteins"/>
    <property type="match status" value="1"/>
</dbReference>
<dbReference type="GO" id="GO:0005524">
    <property type="term" value="F:ATP binding"/>
    <property type="evidence" value="ECO:0007669"/>
    <property type="project" value="UniProtKB-KW"/>
</dbReference>
<dbReference type="PANTHER" id="PTHR43875:SF15">
    <property type="entry name" value="TREHALOSE IMPORT ATP-BINDING PROTEIN SUGC"/>
    <property type="match status" value="1"/>
</dbReference>